<dbReference type="PROSITE" id="PS50088">
    <property type="entry name" value="ANK_REPEAT"/>
    <property type="match status" value="3"/>
</dbReference>
<dbReference type="InterPro" id="IPR036770">
    <property type="entry name" value="Ankyrin_rpt-contain_sf"/>
</dbReference>
<dbReference type="PANTHER" id="PTHR24188:SF29">
    <property type="entry name" value="GH09064P"/>
    <property type="match status" value="1"/>
</dbReference>
<dbReference type="OrthoDB" id="194358at2759"/>
<reference evidence="4" key="1">
    <citation type="submission" date="2006-10" db="EMBL/GenBank/DDBJ databases">
        <authorList>
            <person name="Amadeo P."/>
            <person name="Zhao Q."/>
            <person name="Wortman J."/>
            <person name="Fraser-Liggett C."/>
            <person name="Carlton J."/>
        </authorList>
    </citation>
    <scope>NUCLEOTIDE SEQUENCE</scope>
    <source>
        <strain evidence="4">G3</strain>
    </source>
</reference>
<evidence type="ECO:0000256" key="1">
    <source>
        <dbReference type="ARBA" id="ARBA00022737"/>
    </source>
</evidence>
<proteinExistence type="predicted"/>
<accession>A2DVL6</accession>
<evidence type="ECO:0000313" key="4">
    <source>
        <dbReference type="EMBL" id="EAY15558.1"/>
    </source>
</evidence>
<dbReference type="SMR" id="A2DVL6"/>
<dbReference type="Gene3D" id="1.25.40.20">
    <property type="entry name" value="Ankyrin repeat-containing domain"/>
    <property type="match status" value="2"/>
</dbReference>
<feature type="repeat" description="ANK" evidence="3">
    <location>
        <begin position="183"/>
        <end position="215"/>
    </location>
</feature>
<dbReference type="Pfam" id="PF00023">
    <property type="entry name" value="Ank"/>
    <property type="match status" value="1"/>
</dbReference>
<sequence length="271" mass="30194">MKFATLSTNDYINMLKQAHSTVNAKILYFSTRNANVTTQNLGDVIELLKSVGEFMKMRILDGAIDLLIQLEKRLPTSAKQIQNSNLKSIKENNEKEILSKIQELRHSDDIKCIYNFFEELSSQGNQKMISEACNRGLSERVPLQKTVLGNERNILHIACKKGNLNLVKSLIENGCDVDTVDDHECCPLIYASIGGHLEVVQYLISVGADKDAKNKDGKTPLIFASSKGHLEVVQYLISVGADKEAKDKYGKTPLSVANYNVRDYLKSIGAK</sequence>
<dbReference type="SUPFAM" id="SSF48403">
    <property type="entry name" value="Ankyrin repeat"/>
    <property type="match status" value="1"/>
</dbReference>
<dbReference type="KEGG" id="tva:4773561"/>
<keyword evidence="2 3" id="KW-0040">ANK repeat</keyword>
<dbReference type="SMART" id="SM00248">
    <property type="entry name" value="ANK"/>
    <property type="match status" value="3"/>
</dbReference>
<dbReference type="Pfam" id="PF12796">
    <property type="entry name" value="Ank_2"/>
    <property type="match status" value="1"/>
</dbReference>
<evidence type="ECO:0000256" key="3">
    <source>
        <dbReference type="PROSITE-ProRule" id="PRU00023"/>
    </source>
</evidence>
<dbReference type="VEuPathDB" id="TrichDB:TVAG_495770"/>
<feature type="repeat" description="ANK" evidence="3">
    <location>
        <begin position="216"/>
        <end position="248"/>
    </location>
</feature>
<dbReference type="eggNOG" id="KOG0504">
    <property type="taxonomic scope" value="Eukaryota"/>
</dbReference>
<protein>
    <submittedName>
        <fullName evidence="4">Uncharacterized protein</fullName>
    </submittedName>
</protein>
<dbReference type="RefSeq" id="XP_001327781.1">
    <property type="nucleotide sequence ID" value="XM_001327746.1"/>
</dbReference>
<keyword evidence="5" id="KW-1185">Reference proteome</keyword>
<dbReference type="Proteomes" id="UP000001542">
    <property type="component" value="Unassembled WGS sequence"/>
</dbReference>
<dbReference type="STRING" id="5722.A2DVL6"/>
<keyword evidence="1" id="KW-0677">Repeat</keyword>
<organism evidence="4 5">
    <name type="scientific">Trichomonas vaginalis (strain ATCC PRA-98 / G3)</name>
    <dbReference type="NCBI Taxonomy" id="412133"/>
    <lineage>
        <taxon>Eukaryota</taxon>
        <taxon>Metamonada</taxon>
        <taxon>Parabasalia</taxon>
        <taxon>Trichomonadida</taxon>
        <taxon>Trichomonadidae</taxon>
        <taxon>Trichomonas</taxon>
    </lineage>
</organism>
<dbReference type="EMBL" id="DS113254">
    <property type="protein sequence ID" value="EAY15558.1"/>
    <property type="molecule type" value="Genomic_DNA"/>
</dbReference>
<reference evidence="4" key="2">
    <citation type="journal article" date="2007" name="Science">
        <title>Draft genome sequence of the sexually transmitted pathogen Trichomonas vaginalis.</title>
        <authorList>
            <person name="Carlton J.M."/>
            <person name="Hirt R.P."/>
            <person name="Silva J.C."/>
            <person name="Delcher A.L."/>
            <person name="Schatz M."/>
            <person name="Zhao Q."/>
            <person name="Wortman J.R."/>
            <person name="Bidwell S.L."/>
            <person name="Alsmark U.C.M."/>
            <person name="Besteiro S."/>
            <person name="Sicheritz-Ponten T."/>
            <person name="Noel C.J."/>
            <person name="Dacks J.B."/>
            <person name="Foster P.G."/>
            <person name="Simillion C."/>
            <person name="Van de Peer Y."/>
            <person name="Miranda-Saavedra D."/>
            <person name="Barton G.J."/>
            <person name="Westrop G.D."/>
            <person name="Mueller S."/>
            <person name="Dessi D."/>
            <person name="Fiori P.L."/>
            <person name="Ren Q."/>
            <person name="Paulsen I."/>
            <person name="Zhang H."/>
            <person name="Bastida-Corcuera F.D."/>
            <person name="Simoes-Barbosa A."/>
            <person name="Brown M.T."/>
            <person name="Hayes R.D."/>
            <person name="Mukherjee M."/>
            <person name="Okumura C.Y."/>
            <person name="Schneider R."/>
            <person name="Smith A.J."/>
            <person name="Vanacova S."/>
            <person name="Villalvazo M."/>
            <person name="Haas B.J."/>
            <person name="Pertea M."/>
            <person name="Feldblyum T.V."/>
            <person name="Utterback T.R."/>
            <person name="Shu C.L."/>
            <person name="Osoegawa K."/>
            <person name="de Jong P.J."/>
            <person name="Hrdy I."/>
            <person name="Horvathova L."/>
            <person name="Zubacova Z."/>
            <person name="Dolezal P."/>
            <person name="Malik S.B."/>
            <person name="Logsdon J.M. Jr."/>
            <person name="Henze K."/>
            <person name="Gupta A."/>
            <person name="Wang C.C."/>
            <person name="Dunne R.L."/>
            <person name="Upcroft J.A."/>
            <person name="Upcroft P."/>
            <person name="White O."/>
            <person name="Salzberg S.L."/>
            <person name="Tang P."/>
            <person name="Chiu C.-H."/>
            <person name="Lee Y.-S."/>
            <person name="Embley T.M."/>
            <person name="Coombs G.H."/>
            <person name="Mottram J.C."/>
            <person name="Tachezy J."/>
            <person name="Fraser-Liggett C.M."/>
            <person name="Johnson P.J."/>
        </authorList>
    </citation>
    <scope>NUCLEOTIDE SEQUENCE [LARGE SCALE GENOMIC DNA]</scope>
    <source>
        <strain evidence="4">G3</strain>
    </source>
</reference>
<evidence type="ECO:0000313" key="5">
    <source>
        <dbReference type="Proteomes" id="UP000001542"/>
    </source>
</evidence>
<name>A2DVL6_TRIV3</name>
<dbReference type="PROSITE" id="PS50297">
    <property type="entry name" value="ANK_REP_REGION"/>
    <property type="match status" value="3"/>
</dbReference>
<gene>
    <name evidence="4" type="ORF">TVAG_495770</name>
</gene>
<feature type="repeat" description="ANK" evidence="3">
    <location>
        <begin position="150"/>
        <end position="182"/>
    </location>
</feature>
<dbReference type="VEuPathDB" id="TrichDB:TVAGG3_0275840"/>
<dbReference type="AlphaFoldDB" id="A2DVL6"/>
<dbReference type="InterPro" id="IPR002110">
    <property type="entry name" value="Ankyrin_rpt"/>
</dbReference>
<dbReference type="PANTHER" id="PTHR24188">
    <property type="entry name" value="ANKYRIN REPEAT PROTEIN"/>
    <property type="match status" value="1"/>
</dbReference>
<dbReference type="InParanoid" id="A2DVL6"/>
<evidence type="ECO:0000256" key="2">
    <source>
        <dbReference type="ARBA" id="ARBA00023043"/>
    </source>
</evidence>